<dbReference type="InterPro" id="IPR000157">
    <property type="entry name" value="TIR_dom"/>
</dbReference>
<organism evidence="2 3">
    <name type="scientific">candidate division WOR-3 bacterium</name>
    <dbReference type="NCBI Taxonomy" id="2052148"/>
    <lineage>
        <taxon>Bacteria</taxon>
        <taxon>Bacteria division WOR-3</taxon>
    </lineage>
</organism>
<sequence length="290" mass="31683">MKVFISWSGELSKSLALALSKWLKTAIQACDPYFSPDDIAKGSRWANEVSSELDASGFGILCLTKDNLDAPWIMFEAGALSKHVEVAHVCPILFDVERTKIKGPLEQFQFTVFDQQDMRRLLLSVNEALGDDALEDDVLNRVFEQWWPVLEQSVSSILSSHKPADHSPLRNTDEMVAETLERVRSLEGQVARLAVPTLAAGEAVTSRALLDAARKRLVRQAHSTLCLGAADAAKMGEVTAALTAAGFSGLPCALLPSNKHYHIKLAALDDSSRTICLEVARKLVANAKLM</sequence>
<evidence type="ECO:0000259" key="1">
    <source>
        <dbReference type="Pfam" id="PF13676"/>
    </source>
</evidence>
<dbReference type="AlphaFoldDB" id="A0A938BUW8"/>
<reference evidence="2" key="1">
    <citation type="submission" date="2019-03" db="EMBL/GenBank/DDBJ databases">
        <title>Lake Tanganyika Metagenome-Assembled Genomes (MAGs).</title>
        <authorList>
            <person name="Tran P."/>
        </authorList>
    </citation>
    <scope>NUCLEOTIDE SEQUENCE</scope>
    <source>
        <strain evidence="2">K_DeepCast_150m_m2_040</strain>
    </source>
</reference>
<evidence type="ECO:0000313" key="2">
    <source>
        <dbReference type="EMBL" id="MBM3332428.1"/>
    </source>
</evidence>
<dbReference type="GO" id="GO:0007165">
    <property type="term" value="P:signal transduction"/>
    <property type="evidence" value="ECO:0007669"/>
    <property type="project" value="InterPro"/>
</dbReference>
<dbReference type="Proteomes" id="UP000779900">
    <property type="component" value="Unassembled WGS sequence"/>
</dbReference>
<comment type="caution">
    <text evidence="2">The sequence shown here is derived from an EMBL/GenBank/DDBJ whole genome shotgun (WGS) entry which is preliminary data.</text>
</comment>
<dbReference type="EMBL" id="VGIR01000085">
    <property type="protein sequence ID" value="MBM3332428.1"/>
    <property type="molecule type" value="Genomic_DNA"/>
</dbReference>
<dbReference type="Pfam" id="PF13676">
    <property type="entry name" value="TIR_2"/>
    <property type="match status" value="1"/>
</dbReference>
<proteinExistence type="predicted"/>
<dbReference type="InterPro" id="IPR035897">
    <property type="entry name" value="Toll_tir_struct_dom_sf"/>
</dbReference>
<evidence type="ECO:0000313" key="3">
    <source>
        <dbReference type="Proteomes" id="UP000779900"/>
    </source>
</evidence>
<feature type="domain" description="TIR" evidence="1">
    <location>
        <begin position="3"/>
        <end position="120"/>
    </location>
</feature>
<name>A0A938BUW8_UNCW3</name>
<protein>
    <submittedName>
        <fullName evidence="2">TIR domain-containing protein</fullName>
    </submittedName>
</protein>
<dbReference type="SUPFAM" id="SSF52200">
    <property type="entry name" value="Toll/Interleukin receptor TIR domain"/>
    <property type="match status" value="1"/>
</dbReference>
<gene>
    <name evidence="2" type="ORF">FJY68_11375</name>
</gene>
<dbReference type="Gene3D" id="3.40.50.10140">
    <property type="entry name" value="Toll/interleukin-1 receptor homology (TIR) domain"/>
    <property type="match status" value="1"/>
</dbReference>
<accession>A0A938BUW8</accession>